<feature type="compositionally biased region" description="Acidic residues" evidence="1">
    <location>
        <begin position="293"/>
        <end position="305"/>
    </location>
</feature>
<dbReference type="EnsemblProtists" id="Phyra77412">
    <property type="protein sequence ID" value="Phyra77412"/>
    <property type="gene ID" value="Phyra77412"/>
</dbReference>
<dbReference type="EMBL" id="DS566021">
    <property type="status" value="NOT_ANNOTATED_CDS"/>
    <property type="molecule type" value="Genomic_DNA"/>
</dbReference>
<reference evidence="5" key="1">
    <citation type="journal article" date="2006" name="Science">
        <title>Phytophthora genome sequences uncover evolutionary origins and mechanisms of pathogenesis.</title>
        <authorList>
            <person name="Tyler B.M."/>
            <person name="Tripathy S."/>
            <person name="Zhang X."/>
            <person name="Dehal P."/>
            <person name="Jiang R.H."/>
            <person name="Aerts A."/>
            <person name="Arredondo F.D."/>
            <person name="Baxter L."/>
            <person name="Bensasson D."/>
            <person name="Beynon J.L."/>
            <person name="Chapman J."/>
            <person name="Damasceno C.M."/>
            <person name="Dorrance A.E."/>
            <person name="Dou D."/>
            <person name="Dickerman A.W."/>
            <person name="Dubchak I.L."/>
            <person name="Garbelotto M."/>
            <person name="Gijzen M."/>
            <person name="Gordon S.G."/>
            <person name="Govers F."/>
            <person name="Grunwald N.J."/>
            <person name="Huang W."/>
            <person name="Ivors K.L."/>
            <person name="Jones R.W."/>
            <person name="Kamoun S."/>
            <person name="Krampis K."/>
            <person name="Lamour K.H."/>
            <person name="Lee M.K."/>
            <person name="McDonald W.H."/>
            <person name="Medina M."/>
            <person name="Meijer H.J."/>
            <person name="Nordberg E.K."/>
            <person name="Maclean D.J."/>
            <person name="Ospina-Giraldo M.D."/>
            <person name="Morris P.F."/>
            <person name="Phuntumart V."/>
            <person name="Putnam N.H."/>
            <person name="Rash S."/>
            <person name="Rose J.K."/>
            <person name="Sakihama Y."/>
            <person name="Salamov A.A."/>
            <person name="Savidor A."/>
            <person name="Scheuring C.F."/>
            <person name="Smith B.M."/>
            <person name="Sobral B.W."/>
            <person name="Terry A."/>
            <person name="Torto-Alalibo T.A."/>
            <person name="Win J."/>
            <person name="Xu Z."/>
            <person name="Zhang H."/>
            <person name="Grigoriev I.V."/>
            <person name="Rokhsar D.S."/>
            <person name="Boore J.L."/>
        </authorList>
    </citation>
    <scope>NUCLEOTIDE SEQUENCE [LARGE SCALE GENOMIC DNA]</scope>
    <source>
        <strain evidence="5">Pr102</strain>
    </source>
</reference>
<proteinExistence type="predicted"/>
<keyword evidence="2" id="KW-0472">Membrane</keyword>
<protein>
    <recommendedName>
        <fullName evidence="6">EGF-like domain-containing protein</fullName>
    </recommendedName>
</protein>
<name>H3GLV3_PHYRM</name>
<evidence type="ECO:0000256" key="2">
    <source>
        <dbReference type="SAM" id="Phobius"/>
    </source>
</evidence>
<dbReference type="Proteomes" id="UP000005238">
    <property type="component" value="Unassembled WGS sequence"/>
</dbReference>
<keyword evidence="5" id="KW-1185">Reference proteome</keyword>
<accession>H3GLV3</accession>
<feature type="compositionally biased region" description="Polar residues" evidence="1">
    <location>
        <begin position="342"/>
        <end position="352"/>
    </location>
</feature>
<keyword evidence="2" id="KW-0812">Transmembrane</keyword>
<evidence type="ECO:0008006" key="6">
    <source>
        <dbReference type="Google" id="ProtNLM"/>
    </source>
</evidence>
<sequence>MSRYHVESRHSRTLLLVVEIVLVSSLAAGESCCADCLDKTDPLSTVITYDPVVFEQCSAATGICCYGCSFSHGTLEYLDGVTFDSNGSAQVVAGQQFSFTFNSVSRVTYDFLKTNQAQTSFVGSRDTEASSSGEAFTICVDDPGTILLRGWGADECTQVTDMYTIKAVEGNATGTCDSSGSSISLDSASAAHNEPVGATDHDATSSVYTDENDFTSCNPTRGTVVTSPDGSKVCKCTGDWRNPPTCDDFSYLKVIITILGAVATVISILISAHAYIKSRKAKESKTGTSKGGEEEDSNDDDDDILSVEVLHIESKPPPGTPRTPVSSISGSPVRPPFIENNAVATASKETTL</sequence>
<dbReference type="HOGENOM" id="CLU_066163_0_0_1"/>
<evidence type="ECO:0000313" key="4">
    <source>
        <dbReference type="EnsemblProtists" id="Phyra77412"/>
    </source>
</evidence>
<dbReference type="AlphaFoldDB" id="H3GLV3"/>
<dbReference type="VEuPathDB" id="FungiDB:KRP23_11603"/>
<keyword evidence="3" id="KW-0732">Signal</keyword>
<evidence type="ECO:0000313" key="5">
    <source>
        <dbReference type="Proteomes" id="UP000005238"/>
    </source>
</evidence>
<feature type="signal peptide" evidence="3">
    <location>
        <begin position="1"/>
        <end position="29"/>
    </location>
</feature>
<keyword evidence="2" id="KW-1133">Transmembrane helix</keyword>
<dbReference type="VEuPathDB" id="FungiDB:KRP22_11032"/>
<feature type="region of interest" description="Disordered" evidence="1">
    <location>
        <begin position="280"/>
        <end position="352"/>
    </location>
</feature>
<feature type="transmembrane region" description="Helical" evidence="2">
    <location>
        <begin position="251"/>
        <end position="276"/>
    </location>
</feature>
<reference evidence="4" key="2">
    <citation type="submission" date="2015-06" db="UniProtKB">
        <authorList>
            <consortium name="EnsemblProtists"/>
        </authorList>
    </citation>
    <scope>IDENTIFICATION</scope>
    <source>
        <strain evidence="4">Pr102</strain>
    </source>
</reference>
<evidence type="ECO:0000256" key="3">
    <source>
        <dbReference type="SAM" id="SignalP"/>
    </source>
</evidence>
<organism evidence="4 5">
    <name type="scientific">Phytophthora ramorum</name>
    <name type="common">Sudden oak death agent</name>
    <dbReference type="NCBI Taxonomy" id="164328"/>
    <lineage>
        <taxon>Eukaryota</taxon>
        <taxon>Sar</taxon>
        <taxon>Stramenopiles</taxon>
        <taxon>Oomycota</taxon>
        <taxon>Peronosporomycetes</taxon>
        <taxon>Peronosporales</taxon>
        <taxon>Peronosporaceae</taxon>
        <taxon>Phytophthora</taxon>
    </lineage>
</organism>
<dbReference type="OMA" id="ATGICCY"/>
<dbReference type="eggNOG" id="ENOG502SHDZ">
    <property type="taxonomic scope" value="Eukaryota"/>
</dbReference>
<evidence type="ECO:0000256" key="1">
    <source>
        <dbReference type="SAM" id="MobiDB-lite"/>
    </source>
</evidence>
<feature type="chain" id="PRO_5003587430" description="EGF-like domain-containing protein" evidence="3">
    <location>
        <begin position="30"/>
        <end position="352"/>
    </location>
</feature>
<dbReference type="VEuPathDB" id="FungiDB:KRP22_8480"/>
<dbReference type="InParanoid" id="H3GLV3"/>